<evidence type="ECO:0000259" key="3">
    <source>
        <dbReference type="Pfam" id="PF21447"/>
    </source>
</evidence>
<dbReference type="InterPro" id="IPR043129">
    <property type="entry name" value="ATPase_NBD"/>
</dbReference>
<dbReference type="Gene3D" id="3.30.420.40">
    <property type="match status" value="1"/>
</dbReference>
<dbReference type="InterPro" id="IPR048950">
    <property type="entry name" value="Ppx_GppA_C"/>
</dbReference>
<dbReference type="PANTHER" id="PTHR30005">
    <property type="entry name" value="EXOPOLYPHOSPHATASE"/>
    <property type="match status" value="1"/>
</dbReference>
<feature type="domain" description="Ppx/GppA phosphatase N-terminal" evidence="2">
    <location>
        <begin position="59"/>
        <end position="162"/>
    </location>
</feature>
<proteinExistence type="inferred from homology"/>
<reference evidence="4 5" key="1">
    <citation type="submission" date="2020-07" db="EMBL/GenBank/DDBJ databases">
        <title>Organ Donor 1.</title>
        <authorList>
            <person name="Marsh A.J."/>
            <person name="Azcarate-Peril M.A."/>
        </authorList>
    </citation>
    <scope>NUCLEOTIDE SEQUENCE [LARGE SCALE GENOMIC DNA]</scope>
    <source>
        <strain evidence="4 5">AMC0717</strain>
    </source>
</reference>
<dbReference type="Gene3D" id="3.30.420.150">
    <property type="entry name" value="Exopolyphosphatase. Domain 2"/>
    <property type="match status" value="1"/>
</dbReference>
<dbReference type="GO" id="GO:0016462">
    <property type="term" value="F:pyrophosphatase activity"/>
    <property type="evidence" value="ECO:0007669"/>
    <property type="project" value="TreeGrafter"/>
</dbReference>
<organism evidence="4 5">
    <name type="scientific">Eubacterium callanderi</name>
    <dbReference type="NCBI Taxonomy" id="53442"/>
    <lineage>
        <taxon>Bacteria</taxon>
        <taxon>Bacillati</taxon>
        <taxon>Bacillota</taxon>
        <taxon>Clostridia</taxon>
        <taxon>Eubacteriales</taxon>
        <taxon>Eubacteriaceae</taxon>
        <taxon>Eubacterium</taxon>
    </lineage>
</organism>
<sequence length="555" mass="63881">MFHQFYHNRRSEKRNFFKDLTFEKASCAIILNKNERGETALIKRFAAIYIGSSKCELVVGQRGKGTINILDRAVYPIDFGEQSFARGKISFSSVYALCRIIGEYIEIAKASAVEEIEIVATAALREAENRIYLLEQIRTYTGGYRVHLLEKEDEIELIYRYMLLKCEDFLTEERVQEETMLCSISSGNIALALMNGGLIDYYQTLEMGYLKIREVLRAIEEETENFENLLSDFFAINLHAVTDNIHKRKIKNLVVTSHDAEIIACFCGMEAGSDYYRISRERFVELHGSLKGLTSGQLQRKYPELNLFEAETMRHTLMFYLKLLDDTKMDEIVLVQLSLCDALVDFKFNLTKDQRLREWIEESSYSSARMLGKKYHVDGKHAETVEKLALKLFDFLKKRYQLDKNERRLLRLTAQLLDVGRYVGGQNSKPMNSMIIENADIIGVSAKERLIIGTVADCVRTIPFDESLLDKSMTAEEQLAVSCLTAILKLATALDKSHKQKISKIQCRIEEREFIITAVTSKNVQLESYFFNTSKLAMRKVFGLKPVLKIKREKI</sequence>
<comment type="similarity">
    <text evidence="1">Belongs to the GppA/Ppx family.</text>
</comment>
<accession>A0A853JSK1</accession>
<dbReference type="Pfam" id="PF21447">
    <property type="entry name" value="Ppx-GppA_III"/>
    <property type="match status" value="1"/>
</dbReference>
<evidence type="ECO:0000256" key="1">
    <source>
        <dbReference type="ARBA" id="ARBA00007125"/>
    </source>
</evidence>
<dbReference type="EMBL" id="JACCKS010000015">
    <property type="protein sequence ID" value="NZA39010.1"/>
    <property type="molecule type" value="Genomic_DNA"/>
</dbReference>
<evidence type="ECO:0000313" key="5">
    <source>
        <dbReference type="Proteomes" id="UP000586254"/>
    </source>
</evidence>
<name>A0A853JSK1_9FIRM</name>
<evidence type="ECO:0000313" key="4">
    <source>
        <dbReference type="EMBL" id="NZA39010.1"/>
    </source>
</evidence>
<dbReference type="InterPro" id="IPR003695">
    <property type="entry name" value="Ppx_GppA_N"/>
</dbReference>
<feature type="domain" description="Ppx/GppA phosphatase C-terminal" evidence="3">
    <location>
        <begin position="367"/>
        <end position="514"/>
    </location>
</feature>
<dbReference type="SUPFAM" id="SSF109604">
    <property type="entry name" value="HD-domain/PDEase-like"/>
    <property type="match status" value="1"/>
</dbReference>
<dbReference type="PANTHER" id="PTHR30005:SF0">
    <property type="entry name" value="RETROGRADE REGULATION PROTEIN 2"/>
    <property type="match status" value="1"/>
</dbReference>
<dbReference type="AlphaFoldDB" id="A0A853JSK1"/>
<dbReference type="InterPro" id="IPR050273">
    <property type="entry name" value="GppA/Ppx_hydrolase"/>
</dbReference>
<protein>
    <submittedName>
        <fullName evidence="4">Exopolyphosphatase</fullName>
    </submittedName>
</protein>
<dbReference type="Pfam" id="PF02541">
    <property type="entry name" value="Ppx-GppA"/>
    <property type="match status" value="1"/>
</dbReference>
<gene>
    <name evidence="4" type="ORF">H0N91_12960</name>
</gene>
<dbReference type="Proteomes" id="UP000586254">
    <property type="component" value="Unassembled WGS sequence"/>
</dbReference>
<comment type="caution">
    <text evidence="4">The sequence shown here is derived from an EMBL/GenBank/DDBJ whole genome shotgun (WGS) entry which is preliminary data.</text>
</comment>
<evidence type="ECO:0000259" key="2">
    <source>
        <dbReference type="Pfam" id="PF02541"/>
    </source>
</evidence>
<dbReference type="SUPFAM" id="SSF53067">
    <property type="entry name" value="Actin-like ATPase domain"/>
    <property type="match status" value="1"/>
</dbReference>
<dbReference type="Gene3D" id="1.10.3210.10">
    <property type="entry name" value="Hypothetical protein af1432"/>
    <property type="match status" value="1"/>
</dbReference>